<accession>A0A550BSX7</accession>
<comment type="subcellular location">
    <subcellularLocation>
        <location evidence="1">Cytoplasm</location>
    </subcellularLocation>
</comment>
<evidence type="ECO:0000256" key="1">
    <source>
        <dbReference type="ARBA" id="ARBA00004496"/>
    </source>
</evidence>
<dbReference type="InterPro" id="IPR002194">
    <property type="entry name" value="Chaperonin_TCP-1_CS"/>
</dbReference>
<dbReference type="GO" id="GO:0016887">
    <property type="term" value="F:ATP hydrolysis activity"/>
    <property type="evidence" value="ECO:0007669"/>
    <property type="project" value="InterPro"/>
</dbReference>
<dbReference type="SUPFAM" id="SSF48592">
    <property type="entry name" value="GroEL equatorial domain-like"/>
    <property type="match status" value="1"/>
</dbReference>
<dbReference type="PRINTS" id="PR00304">
    <property type="entry name" value="TCOMPLEXTCP1"/>
</dbReference>
<evidence type="ECO:0000256" key="5">
    <source>
        <dbReference type="ARBA" id="ARBA00022840"/>
    </source>
</evidence>
<dbReference type="GO" id="GO:0051082">
    <property type="term" value="F:unfolded protein binding"/>
    <property type="evidence" value="ECO:0007669"/>
    <property type="project" value="InterPro"/>
</dbReference>
<dbReference type="Gene3D" id="1.10.560.10">
    <property type="entry name" value="GroEL-like equatorial domain"/>
    <property type="match status" value="1"/>
</dbReference>
<comment type="similarity">
    <text evidence="2 8">Belongs to the TCP-1 chaperonin family.</text>
</comment>
<dbReference type="InterPro" id="IPR027410">
    <property type="entry name" value="TCP-1-like_intermed_sf"/>
</dbReference>
<dbReference type="SUPFAM" id="SSF52029">
    <property type="entry name" value="GroEL apical domain-like"/>
    <property type="match status" value="1"/>
</dbReference>
<dbReference type="InterPro" id="IPR012721">
    <property type="entry name" value="Chap_CCT_theta"/>
</dbReference>
<keyword evidence="3" id="KW-0963">Cytoplasm</keyword>
<evidence type="ECO:0000256" key="3">
    <source>
        <dbReference type="ARBA" id="ARBA00022490"/>
    </source>
</evidence>
<dbReference type="GO" id="GO:0005524">
    <property type="term" value="F:ATP binding"/>
    <property type="evidence" value="ECO:0007669"/>
    <property type="project" value="UniProtKB-KW"/>
</dbReference>
<dbReference type="PROSITE" id="PS00750">
    <property type="entry name" value="TCP1_1"/>
    <property type="match status" value="1"/>
</dbReference>
<keyword evidence="5 8" id="KW-0067">ATP-binding</keyword>
<evidence type="ECO:0000256" key="2">
    <source>
        <dbReference type="ARBA" id="ARBA00008020"/>
    </source>
</evidence>
<evidence type="ECO:0000256" key="7">
    <source>
        <dbReference type="ARBA" id="ARBA00029602"/>
    </source>
</evidence>
<sequence length="560" mass="59717">MSLKVPKANNIELFKEGYKHLQGLEDAVLRNIQAVVELSDLVRTSFGPNGRNKLIINHLGRLFVTSDAATIIREIEVVHPAAKLLVMASQAQEAEMGDATNEVILFAGELLKKAEQLLILGLHPSEIMKGYEMASAKALEELEKLSTSTLPSPLTTASLATALRPAIASKQYGVEDTLAALVAEACMAVMPANPKNFNVDNVRVVKIMGGSLQGSTVVQGMVFGREPEGSIKKAENGKVAVYTSGIDISQTETKGTVLLKNADEMLNFTRGEEEQLEKIVKEIADAGVKLVVAGSAVGDLALHYLNRHNIAVLKVLSKFDLRRLCRVVGATPLARLGAPTAEEAGWADVFETKEIGGDRVTVVRQRIPGEPGFRPDSAAEKTRTATVLLRGATANRLDDLERAVDDGVNVLKALLRDGRLVPGAGATELELARRIDTYGAGIRGLAQHAVRRYAAALEAVPRALAENAMGGRAGNEVISRLWAKHESEGGEEWGVDVEAETDGTLPAAQHGIVDALAAKAWALRLAAEAAVSVLSVDSIIMSKPAGGPKVPQQSGNWDED</sequence>
<dbReference type="Gene3D" id="3.50.7.10">
    <property type="entry name" value="GroEL"/>
    <property type="match status" value="1"/>
</dbReference>
<dbReference type="Gene3D" id="3.30.260.10">
    <property type="entry name" value="TCP-1-like chaperonin intermediate domain"/>
    <property type="match status" value="1"/>
</dbReference>
<dbReference type="OrthoDB" id="1748577at2759"/>
<dbReference type="SUPFAM" id="SSF54849">
    <property type="entry name" value="GroEL-intermediate domain like"/>
    <property type="match status" value="1"/>
</dbReference>
<evidence type="ECO:0000313" key="9">
    <source>
        <dbReference type="EMBL" id="TRM55648.1"/>
    </source>
</evidence>
<dbReference type="FunFam" id="3.50.7.10:FF:000008">
    <property type="entry name" value="T-complex protein 1 subunit theta"/>
    <property type="match status" value="1"/>
</dbReference>
<dbReference type="GO" id="GO:0005832">
    <property type="term" value="C:chaperonin-containing T-complex"/>
    <property type="evidence" value="ECO:0007669"/>
    <property type="project" value="UniProtKB-ARBA"/>
</dbReference>
<dbReference type="Proteomes" id="UP000320762">
    <property type="component" value="Unassembled WGS sequence"/>
</dbReference>
<dbReference type="EMBL" id="VDMD01000105">
    <property type="protein sequence ID" value="TRM55648.1"/>
    <property type="molecule type" value="Genomic_DNA"/>
</dbReference>
<comment type="caution">
    <text evidence="9">The sequence shown here is derived from an EMBL/GenBank/DDBJ whole genome shotgun (WGS) entry which is preliminary data.</text>
</comment>
<evidence type="ECO:0000256" key="4">
    <source>
        <dbReference type="ARBA" id="ARBA00022741"/>
    </source>
</evidence>
<evidence type="ECO:0000256" key="6">
    <source>
        <dbReference type="ARBA" id="ARBA00023186"/>
    </source>
</evidence>
<name>A0A550BSX7_9AGAR</name>
<dbReference type="InterPro" id="IPR002423">
    <property type="entry name" value="Cpn60/GroEL/TCP-1"/>
</dbReference>
<protein>
    <recommendedName>
        <fullName evidence="7">CCT-theta</fullName>
    </recommendedName>
</protein>
<dbReference type="AlphaFoldDB" id="A0A550BSX7"/>
<keyword evidence="10" id="KW-1185">Reference proteome</keyword>
<dbReference type="InterPro" id="IPR027409">
    <property type="entry name" value="GroEL-like_apical_dom_sf"/>
</dbReference>
<keyword evidence="4 8" id="KW-0547">Nucleotide-binding</keyword>
<organism evidence="9 10">
    <name type="scientific">Schizophyllum amplum</name>
    <dbReference type="NCBI Taxonomy" id="97359"/>
    <lineage>
        <taxon>Eukaryota</taxon>
        <taxon>Fungi</taxon>
        <taxon>Dikarya</taxon>
        <taxon>Basidiomycota</taxon>
        <taxon>Agaricomycotina</taxon>
        <taxon>Agaricomycetes</taxon>
        <taxon>Agaricomycetidae</taxon>
        <taxon>Agaricales</taxon>
        <taxon>Schizophyllaceae</taxon>
        <taxon>Schizophyllum</taxon>
    </lineage>
</organism>
<dbReference type="InterPro" id="IPR017998">
    <property type="entry name" value="Chaperone_TCP-1"/>
</dbReference>
<reference evidence="9 10" key="1">
    <citation type="journal article" date="2019" name="New Phytol.">
        <title>Comparative genomics reveals unique wood-decay strategies and fruiting body development in the Schizophyllaceae.</title>
        <authorList>
            <person name="Almasi E."/>
            <person name="Sahu N."/>
            <person name="Krizsan K."/>
            <person name="Balint B."/>
            <person name="Kovacs G.M."/>
            <person name="Kiss B."/>
            <person name="Cseklye J."/>
            <person name="Drula E."/>
            <person name="Henrissat B."/>
            <person name="Nagy I."/>
            <person name="Chovatia M."/>
            <person name="Adam C."/>
            <person name="LaButti K."/>
            <person name="Lipzen A."/>
            <person name="Riley R."/>
            <person name="Grigoriev I.V."/>
            <person name="Nagy L.G."/>
        </authorList>
    </citation>
    <scope>NUCLEOTIDE SEQUENCE [LARGE SCALE GENOMIC DNA]</scope>
    <source>
        <strain evidence="9 10">NL-1724</strain>
    </source>
</reference>
<dbReference type="GO" id="GO:0140662">
    <property type="term" value="F:ATP-dependent protein folding chaperone"/>
    <property type="evidence" value="ECO:0007669"/>
    <property type="project" value="InterPro"/>
</dbReference>
<dbReference type="NCBIfam" id="TIGR02346">
    <property type="entry name" value="chap_CCT_theta"/>
    <property type="match status" value="1"/>
</dbReference>
<dbReference type="PANTHER" id="PTHR11353">
    <property type="entry name" value="CHAPERONIN"/>
    <property type="match status" value="1"/>
</dbReference>
<evidence type="ECO:0000313" key="10">
    <source>
        <dbReference type="Proteomes" id="UP000320762"/>
    </source>
</evidence>
<dbReference type="InterPro" id="IPR027413">
    <property type="entry name" value="GROEL-like_equatorial_sf"/>
</dbReference>
<dbReference type="Pfam" id="PF00118">
    <property type="entry name" value="Cpn60_TCP1"/>
    <property type="match status" value="1"/>
</dbReference>
<keyword evidence="6 8" id="KW-0143">Chaperone</keyword>
<dbReference type="CDD" id="cd03341">
    <property type="entry name" value="TCP1_theta"/>
    <property type="match status" value="1"/>
</dbReference>
<gene>
    <name evidence="9" type="ORF">BD626DRAFT_523516</name>
</gene>
<dbReference type="STRING" id="97359.A0A550BSX7"/>
<evidence type="ECO:0000256" key="8">
    <source>
        <dbReference type="RuleBase" id="RU004187"/>
    </source>
</evidence>
<proteinExistence type="inferred from homology"/>